<name>A0A1J1I2F8_9DIPT</name>
<proteinExistence type="predicted"/>
<evidence type="ECO:0000313" key="1">
    <source>
        <dbReference type="EMBL" id="CRK94527.1"/>
    </source>
</evidence>
<protein>
    <submittedName>
        <fullName evidence="1">CLUMA_CG008030, isoform A</fullName>
    </submittedName>
</protein>
<evidence type="ECO:0000313" key="2">
    <source>
        <dbReference type="Proteomes" id="UP000183832"/>
    </source>
</evidence>
<reference evidence="1 2" key="1">
    <citation type="submission" date="2015-04" db="EMBL/GenBank/DDBJ databases">
        <authorList>
            <person name="Syromyatnikov M.Y."/>
            <person name="Popov V.N."/>
        </authorList>
    </citation>
    <scope>NUCLEOTIDE SEQUENCE [LARGE SCALE GENOMIC DNA]</scope>
</reference>
<accession>A0A1J1I2F8</accession>
<dbReference type="Proteomes" id="UP000183832">
    <property type="component" value="Unassembled WGS sequence"/>
</dbReference>
<keyword evidence="2" id="KW-1185">Reference proteome</keyword>
<dbReference type="AlphaFoldDB" id="A0A1J1I2F8"/>
<gene>
    <name evidence="1" type="ORF">CLUMA_CG008030</name>
</gene>
<sequence>MKDERKFNSLRKQMAKLMIRSHLFDETSLIIRCIATDNNTLESQKFSCCLIQAHERRSLVMRLANRDVRKEL</sequence>
<dbReference type="EMBL" id="CVRI01000039">
    <property type="protein sequence ID" value="CRK94527.1"/>
    <property type="molecule type" value="Genomic_DNA"/>
</dbReference>
<organism evidence="1 2">
    <name type="scientific">Clunio marinus</name>
    <dbReference type="NCBI Taxonomy" id="568069"/>
    <lineage>
        <taxon>Eukaryota</taxon>
        <taxon>Metazoa</taxon>
        <taxon>Ecdysozoa</taxon>
        <taxon>Arthropoda</taxon>
        <taxon>Hexapoda</taxon>
        <taxon>Insecta</taxon>
        <taxon>Pterygota</taxon>
        <taxon>Neoptera</taxon>
        <taxon>Endopterygota</taxon>
        <taxon>Diptera</taxon>
        <taxon>Nematocera</taxon>
        <taxon>Chironomoidea</taxon>
        <taxon>Chironomidae</taxon>
        <taxon>Clunio</taxon>
    </lineage>
</organism>